<dbReference type="SMART" id="SM00729">
    <property type="entry name" value="Elp3"/>
    <property type="match status" value="1"/>
</dbReference>
<dbReference type="GO" id="GO:0005737">
    <property type="term" value="C:cytoplasm"/>
    <property type="evidence" value="ECO:0007669"/>
    <property type="project" value="TreeGrafter"/>
</dbReference>
<dbReference type="PROSITE" id="PS51918">
    <property type="entry name" value="RADICAL_SAM"/>
    <property type="match status" value="1"/>
</dbReference>
<dbReference type="InterPro" id="IPR023404">
    <property type="entry name" value="rSAM_horseshoe"/>
</dbReference>
<dbReference type="InterPro" id="IPR034505">
    <property type="entry name" value="Coproporphyrinogen-III_oxidase"/>
</dbReference>
<sequence length="488" mass="56290">MIKIIVKEEMYIYDMYHILRAFYPGSEIDQTIDSGVPNLIELRIDGQRKECLLINPNEMEEYAERKQKKRYVNLKVYDWLSKQTEKELAWGVLTGIRPTKIMMNLLEEGKSEQDVIDYMKENYRTTDKKANLGMEIAKREKALLAQLDYKDGYSLYVGIPFCPTTCSYCSFTSQPIHKWKDRVDEYLDALCKEITFVGEVSKEKKLNTVYIGGGTPTTLEPEQLERLLSHIEKTFSFEDLKEFTVEAGRPDSITKEKLEVLRRHQISRISINPQTMQQKTLDCIGRKHTVEDIRQVYAMARELGFENINMDLIAGLPGETLDDMQDTLRQIEMFAPDSLTVHALAMKRASRLTQEKREGSYQGNDQADSAAMLSEMIELAAEYAGKMQLVPYYLYRQKNIAGNFENVGYAKVDKAGIYNILIMEEKQSIVAVGAGASTKIVLPKEKTLIDEKTGNPKQIVRTENVKDVEQYINRIDEMIERKGEWLWH</sequence>
<feature type="domain" description="Radical SAM core" evidence="1">
    <location>
        <begin position="147"/>
        <end position="386"/>
    </location>
</feature>
<organism evidence="2">
    <name type="scientific">[Clostridium] nexile</name>
    <dbReference type="NCBI Taxonomy" id="29361"/>
    <lineage>
        <taxon>Bacteria</taxon>
        <taxon>Bacillati</taxon>
        <taxon>Bacillota</taxon>
        <taxon>Clostridia</taxon>
        <taxon>Lachnospirales</taxon>
        <taxon>Lachnospiraceae</taxon>
        <taxon>Tyzzerella</taxon>
    </lineage>
</organism>
<dbReference type="GO" id="GO:0051539">
    <property type="term" value="F:4 iron, 4 sulfur cluster binding"/>
    <property type="evidence" value="ECO:0007669"/>
    <property type="project" value="TreeGrafter"/>
</dbReference>
<evidence type="ECO:0000313" key="2">
    <source>
        <dbReference type="EMBL" id="VYT05782.1"/>
    </source>
</evidence>
<dbReference type="EMBL" id="CACRTG010000012">
    <property type="protein sequence ID" value="VYT05782.1"/>
    <property type="molecule type" value="Genomic_DNA"/>
</dbReference>
<dbReference type="CDD" id="cd01335">
    <property type="entry name" value="Radical_SAM"/>
    <property type="match status" value="1"/>
</dbReference>
<keyword evidence="2" id="KW-0560">Oxidoreductase</keyword>
<dbReference type="Pfam" id="PF04055">
    <property type="entry name" value="Radical_SAM"/>
    <property type="match status" value="1"/>
</dbReference>
<dbReference type="AlphaFoldDB" id="A0A6N2TM41"/>
<dbReference type="InterPro" id="IPR023995">
    <property type="entry name" value="HemZ"/>
</dbReference>
<dbReference type="SUPFAM" id="SSF102114">
    <property type="entry name" value="Radical SAM enzymes"/>
    <property type="match status" value="1"/>
</dbReference>
<dbReference type="PANTHER" id="PTHR13932:SF1">
    <property type="entry name" value="OXYGEN-INDEPENDENT COPROPORPHYRINOGEN-III OXIDASE-LIKE PROTEIN HEMZ"/>
    <property type="match status" value="1"/>
</dbReference>
<dbReference type="GO" id="GO:0016491">
    <property type="term" value="F:oxidoreductase activity"/>
    <property type="evidence" value="ECO:0007669"/>
    <property type="project" value="UniProtKB-KW"/>
</dbReference>
<dbReference type="SFLD" id="SFLDF00310">
    <property type="entry name" value="oxygen-independent_coproporphy"/>
    <property type="match status" value="1"/>
</dbReference>
<accession>A0A6N2TM41</accession>
<gene>
    <name evidence="2" type="primary">hemZ_2</name>
    <name evidence="2" type="ORF">CNLFYP112_00397</name>
</gene>
<evidence type="ECO:0000259" key="1">
    <source>
        <dbReference type="PROSITE" id="PS51918"/>
    </source>
</evidence>
<dbReference type="GO" id="GO:0006779">
    <property type="term" value="P:porphyrin-containing compound biosynthetic process"/>
    <property type="evidence" value="ECO:0007669"/>
    <property type="project" value="TreeGrafter"/>
</dbReference>
<name>A0A6N2TM41_9FIRM</name>
<dbReference type="InterPro" id="IPR007197">
    <property type="entry name" value="rSAM"/>
</dbReference>
<proteinExistence type="predicted"/>
<protein>
    <submittedName>
        <fullName evidence="2">Oxygen-independent coproporphyrinogen-III oxidase 2</fullName>
        <ecNumber evidence="2">1.3.99.22</ecNumber>
    </submittedName>
</protein>
<dbReference type="Gene3D" id="3.80.30.20">
    <property type="entry name" value="tm_1862 like domain"/>
    <property type="match status" value="1"/>
</dbReference>
<dbReference type="PANTHER" id="PTHR13932">
    <property type="entry name" value="COPROPORPHYRINIGEN III OXIDASE"/>
    <property type="match status" value="1"/>
</dbReference>
<dbReference type="NCBIfam" id="TIGR03994">
    <property type="entry name" value="rSAM_HemZ"/>
    <property type="match status" value="1"/>
</dbReference>
<dbReference type="SFLD" id="SFLDG01065">
    <property type="entry name" value="anaerobic_coproporphyrinogen-I"/>
    <property type="match status" value="1"/>
</dbReference>
<dbReference type="InterPro" id="IPR058240">
    <property type="entry name" value="rSAM_sf"/>
</dbReference>
<dbReference type="SFLD" id="SFLDG01082">
    <property type="entry name" value="B12-binding_domain_containing"/>
    <property type="match status" value="1"/>
</dbReference>
<dbReference type="EC" id="1.3.99.22" evidence="2"/>
<dbReference type="SFLD" id="SFLDS00029">
    <property type="entry name" value="Radical_SAM"/>
    <property type="match status" value="1"/>
</dbReference>
<reference evidence="2" key="1">
    <citation type="submission" date="2019-11" db="EMBL/GenBank/DDBJ databases">
        <authorList>
            <person name="Feng L."/>
        </authorList>
    </citation>
    <scope>NUCLEOTIDE SEQUENCE</scope>
    <source>
        <strain evidence="2">CnexileLFYP112</strain>
    </source>
</reference>
<dbReference type="InterPro" id="IPR006638">
    <property type="entry name" value="Elp3/MiaA/NifB-like_rSAM"/>
</dbReference>